<name>A0ACB0ZYC8_MELEN</name>
<dbReference type="Proteomes" id="UP001497535">
    <property type="component" value="Unassembled WGS sequence"/>
</dbReference>
<comment type="caution">
    <text evidence="1">The sequence shown here is derived from an EMBL/GenBank/DDBJ whole genome shotgun (WGS) entry which is preliminary data.</text>
</comment>
<reference evidence="1" key="1">
    <citation type="submission" date="2023-11" db="EMBL/GenBank/DDBJ databases">
        <authorList>
            <person name="Poullet M."/>
        </authorList>
    </citation>
    <scope>NUCLEOTIDE SEQUENCE</scope>
    <source>
        <strain evidence="1">E1834</strain>
    </source>
</reference>
<sequence>MIAQNLQVFIVSAVRTPIASFRSSFSTLSSIELGSIASCAAIKRANINSDIIEEVITGSVLTAGVGQNVSRQIALKSGVPEYRNAFTVNKVCSSSLKAMHLATQSLMLGTRDVVLVVGVESMSQTPFYLARGENGYGDVKLVDGIQRDGICDALLNQPMGLCAEKTAKDYGFTREDQDNYALKSYERAEKAWTNREFSAEVVEVNVRQRKGSPDLVIKEDEEYKRLIKEKVSILPPAFLKDGTGTITAANASTLNDGAAAIVLASKIGLTQNSTLKPIAKIVSFAESARLPIDFTIAPVDAVKLLLKQSNMSKDEIARWEVNEAFSVTAMAFIQSLDLDPSKVNARGGAVALGHPIGCSGARIVVTLLHQLTAGEYGIAAICNGGGEATAILVQKI</sequence>
<organism evidence="1 2">
    <name type="scientific">Meloidogyne enterolobii</name>
    <name type="common">Root-knot nematode worm</name>
    <name type="synonym">Meloidogyne mayaguensis</name>
    <dbReference type="NCBI Taxonomy" id="390850"/>
    <lineage>
        <taxon>Eukaryota</taxon>
        <taxon>Metazoa</taxon>
        <taxon>Ecdysozoa</taxon>
        <taxon>Nematoda</taxon>
        <taxon>Chromadorea</taxon>
        <taxon>Rhabditida</taxon>
        <taxon>Tylenchina</taxon>
        <taxon>Tylenchomorpha</taxon>
        <taxon>Tylenchoidea</taxon>
        <taxon>Meloidogynidae</taxon>
        <taxon>Meloidogyninae</taxon>
        <taxon>Meloidogyne</taxon>
    </lineage>
</organism>
<evidence type="ECO:0000313" key="2">
    <source>
        <dbReference type="Proteomes" id="UP001497535"/>
    </source>
</evidence>
<protein>
    <submittedName>
        <fullName evidence="1">Uncharacterized protein</fullName>
    </submittedName>
</protein>
<proteinExistence type="predicted"/>
<keyword evidence="2" id="KW-1185">Reference proteome</keyword>
<evidence type="ECO:0000313" key="1">
    <source>
        <dbReference type="EMBL" id="CAK5083994.1"/>
    </source>
</evidence>
<accession>A0ACB0ZYC8</accession>
<gene>
    <name evidence="1" type="ORF">MENTE1834_LOCUS31374</name>
</gene>
<dbReference type="EMBL" id="CAVMJV010000052">
    <property type="protein sequence ID" value="CAK5083994.1"/>
    <property type="molecule type" value="Genomic_DNA"/>
</dbReference>